<keyword evidence="3 5" id="KW-0413">Isomerase</keyword>
<proteinExistence type="inferred from homology"/>
<comment type="similarity">
    <text evidence="1 5">Belongs to the pseudouridine synthase RsuA family.</text>
</comment>
<dbReference type="InterPro" id="IPR006145">
    <property type="entry name" value="PsdUridine_synth_RsuA/RluA"/>
</dbReference>
<dbReference type="GO" id="GO:0000455">
    <property type="term" value="P:enzyme-directed rRNA pseudouridine synthesis"/>
    <property type="evidence" value="ECO:0007669"/>
    <property type="project" value="UniProtKB-ARBA"/>
</dbReference>
<dbReference type="InterPro" id="IPR036986">
    <property type="entry name" value="S4_RNA-bd_sf"/>
</dbReference>
<dbReference type="FunFam" id="3.30.70.1560:FF:000001">
    <property type="entry name" value="Pseudouridine synthase"/>
    <property type="match status" value="1"/>
</dbReference>
<dbReference type="InterPro" id="IPR018496">
    <property type="entry name" value="PsdUridine_synth_RsuA/RluB_CS"/>
</dbReference>
<dbReference type="InterPro" id="IPR002942">
    <property type="entry name" value="S4_RNA-bd"/>
</dbReference>
<evidence type="ECO:0000256" key="5">
    <source>
        <dbReference type="RuleBase" id="RU003887"/>
    </source>
</evidence>
<dbReference type="EMBL" id="DVFU01000075">
    <property type="protein sequence ID" value="HIQ64873.1"/>
    <property type="molecule type" value="Genomic_DNA"/>
</dbReference>
<dbReference type="Gene3D" id="3.30.70.580">
    <property type="entry name" value="Pseudouridine synthase I, catalytic domain, N-terminal subdomain"/>
    <property type="match status" value="1"/>
</dbReference>
<organism evidence="7 8">
    <name type="scientific">Candidatus Faecenecus gallistercoris</name>
    <dbReference type="NCBI Taxonomy" id="2840793"/>
    <lineage>
        <taxon>Bacteria</taxon>
        <taxon>Bacillati</taxon>
        <taxon>Bacillota</taxon>
        <taxon>Bacillota incertae sedis</taxon>
        <taxon>Candidatus Faecenecus</taxon>
    </lineage>
</organism>
<evidence type="ECO:0000256" key="4">
    <source>
        <dbReference type="PROSITE-ProRule" id="PRU00182"/>
    </source>
</evidence>
<evidence type="ECO:0000313" key="8">
    <source>
        <dbReference type="Proteomes" id="UP000886725"/>
    </source>
</evidence>
<dbReference type="Proteomes" id="UP000886725">
    <property type="component" value="Unassembled WGS sequence"/>
</dbReference>
<accession>A0A9D0Z1S4</accession>
<comment type="caution">
    <text evidence="7">The sequence shown here is derived from an EMBL/GenBank/DDBJ whole genome shotgun (WGS) entry which is preliminary data.</text>
</comment>
<dbReference type="SUPFAM" id="SSF55174">
    <property type="entry name" value="Alpha-L RNA-binding motif"/>
    <property type="match status" value="1"/>
</dbReference>
<reference evidence="7" key="2">
    <citation type="journal article" date="2021" name="PeerJ">
        <title>Extensive microbial diversity within the chicken gut microbiome revealed by metagenomics and culture.</title>
        <authorList>
            <person name="Gilroy R."/>
            <person name="Ravi A."/>
            <person name="Getino M."/>
            <person name="Pursley I."/>
            <person name="Horton D.L."/>
            <person name="Alikhan N.F."/>
            <person name="Baker D."/>
            <person name="Gharbi K."/>
            <person name="Hall N."/>
            <person name="Watson M."/>
            <person name="Adriaenssens E.M."/>
            <person name="Foster-Nyarko E."/>
            <person name="Jarju S."/>
            <person name="Secka A."/>
            <person name="Antonio M."/>
            <person name="Oren A."/>
            <person name="Chaudhuri R.R."/>
            <person name="La Ragione R."/>
            <person name="Hildebrand F."/>
            <person name="Pallen M.J."/>
        </authorList>
    </citation>
    <scope>NUCLEOTIDE SEQUENCE</scope>
    <source>
        <strain evidence="7">CHK165-10780</strain>
    </source>
</reference>
<evidence type="ECO:0000256" key="1">
    <source>
        <dbReference type="ARBA" id="ARBA00008348"/>
    </source>
</evidence>
<evidence type="ECO:0000256" key="3">
    <source>
        <dbReference type="ARBA" id="ARBA00023235"/>
    </source>
</evidence>
<dbReference type="FunFam" id="3.10.290.10:FF:000003">
    <property type="entry name" value="Pseudouridine synthase"/>
    <property type="match status" value="1"/>
</dbReference>
<evidence type="ECO:0000313" key="7">
    <source>
        <dbReference type="EMBL" id="HIQ64873.1"/>
    </source>
</evidence>
<dbReference type="PANTHER" id="PTHR47683">
    <property type="entry name" value="PSEUDOURIDINE SYNTHASE FAMILY PROTEIN-RELATED"/>
    <property type="match status" value="1"/>
</dbReference>
<dbReference type="InterPro" id="IPR050343">
    <property type="entry name" value="RsuA_PseudoU_synthase"/>
</dbReference>
<dbReference type="InterPro" id="IPR042092">
    <property type="entry name" value="PsdUridine_s_RsuA/RluB/E/F_cat"/>
</dbReference>
<dbReference type="Pfam" id="PF01479">
    <property type="entry name" value="S4"/>
    <property type="match status" value="1"/>
</dbReference>
<protein>
    <recommendedName>
        <fullName evidence="5">Pseudouridine synthase</fullName>
        <ecNumber evidence="5">5.4.99.-</ecNumber>
    </recommendedName>
</protein>
<name>A0A9D0Z1S4_9FIRM</name>
<dbReference type="InterPro" id="IPR020103">
    <property type="entry name" value="PsdUridine_synth_cat_dom_sf"/>
</dbReference>
<dbReference type="GO" id="GO:0120159">
    <property type="term" value="F:rRNA pseudouridine synthase activity"/>
    <property type="evidence" value="ECO:0007669"/>
    <property type="project" value="UniProtKB-ARBA"/>
</dbReference>
<dbReference type="NCBIfam" id="TIGR00093">
    <property type="entry name" value="pseudouridine synthase"/>
    <property type="match status" value="1"/>
</dbReference>
<dbReference type="PANTHER" id="PTHR47683:SF2">
    <property type="entry name" value="RNA-BINDING S4 DOMAIN-CONTAINING PROTEIN"/>
    <property type="match status" value="1"/>
</dbReference>
<dbReference type="Gene3D" id="3.30.70.1560">
    <property type="entry name" value="Alpha-L RNA-binding motif"/>
    <property type="match status" value="1"/>
</dbReference>
<evidence type="ECO:0000256" key="2">
    <source>
        <dbReference type="ARBA" id="ARBA00022884"/>
    </source>
</evidence>
<dbReference type="SUPFAM" id="SSF55120">
    <property type="entry name" value="Pseudouridine synthase"/>
    <property type="match status" value="1"/>
</dbReference>
<keyword evidence="2 4" id="KW-0694">RNA-binding</keyword>
<dbReference type="GO" id="GO:0003723">
    <property type="term" value="F:RNA binding"/>
    <property type="evidence" value="ECO:0007669"/>
    <property type="project" value="UniProtKB-KW"/>
</dbReference>
<dbReference type="InterPro" id="IPR020094">
    <property type="entry name" value="TruA/RsuA/RluB/E/F_N"/>
</dbReference>
<gene>
    <name evidence="7" type="ORF">IAC85_03950</name>
</gene>
<dbReference type="SMART" id="SM00363">
    <property type="entry name" value="S4"/>
    <property type="match status" value="1"/>
</dbReference>
<reference evidence="7" key="1">
    <citation type="submission" date="2020-10" db="EMBL/GenBank/DDBJ databases">
        <authorList>
            <person name="Gilroy R."/>
        </authorList>
    </citation>
    <scope>NUCLEOTIDE SEQUENCE</scope>
    <source>
        <strain evidence="7">CHK165-10780</strain>
    </source>
</reference>
<dbReference type="Gene3D" id="3.10.290.10">
    <property type="entry name" value="RNA-binding S4 domain"/>
    <property type="match status" value="1"/>
</dbReference>
<feature type="domain" description="RNA-binding S4" evidence="6">
    <location>
        <begin position="2"/>
        <end position="69"/>
    </location>
</feature>
<dbReference type="PROSITE" id="PS50889">
    <property type="entry name" value="S4"/>
    <property type="match status" value="1"/>
</dbReference>
<evidence type="ECO:0000259" key="6">
    <source>
        <dbReference type="SMART" id="SM00363"/>
    </source>
</evidence>
<dbReference type="PROSITE" id="PS01149">
    <property type="entry name" value="PSI_RSU"/>
    <property type="match status" value="1"/>
</dbReference>
<sequence>MERLQKVIAEAGVASRRKAEELIRAGKVKVNGVVVTQLGTKVTGKETIMVDGKVLNKEEKVYFLLNKPRSVVTTTSDDKHRKTVVDLIDTDARIYPVGRLDYDTTGALLLTNDGEFANLMMHPKNQIEKVYVAKVKGIAKAEHIIPLSEGVVIDGKKTAPAKVKLRKVNRDSNTSMVEITIHEGRNHEVKKMFAKVGLEVIKLKRERIAFLNLKGLESGEYRRLTPKELKELYFLTHPEKYQKEKH</sequence>
<dbReference type="CDD" id="cd02870">
    <property type="entry name" value="PseudoU_synth_RsuA_like"/>
    <property type="match status" value="1"/>
</dbReference>
<dbReference type="Pfam" id="PF00849">
    <property type="entry name" value="PseudoU_synth_2"/>
    <property type="match status" value="1"/>
</dbReference>
<dbReference type="AlphaFoldDB" id="A0A9D0Z1S4"/>
<dbReference type="InterPro" id="IPR000748">
    <property type="entry name" value="PsdUridine_synth_RsuA/RluB/E/F"/>
</dbReference>
<dbReference type="EC" id="5.4.99.-" evidence="5"/>
<dbReference type="GO" id="GO:0005829">
    <property type="term" value="C:cytosol"/>
    <property type="evidence" value="ECO:0007669"/>
    <property type="project" value="UniProtKB-ARBA"/>
</dbReference>